<accession>A0A9P8XUU0</accession>
<dbReference type="OrthoDB" id="61110at2759"/>
<dbReference type="GeneID" id="70190829"/>
<dbReference type="EMBL" id="JAGTJQ010000012">
    <property type="protein sequence ID" value="KAH7016349.1"/>
    <property type="molecule type" value="Genomic_DNA"/>
</dbReference>
<comment type="caution">
    <text evidence="3">The sequence shown here is derived from an EMBL/GenBank/DDBJ whole genome shotgun (WGS) entry which is preliminary data.</text>
</comment>
<evidence type="ECO:0000313" key="3">
    <source>
        <dbReference type="EMBL" id="KAH7016349.1"/>
    </source>
</evidence>
<proteinExistence type="predicted"/>
<dbReference type="PRINTS" id="PR00633">
    <property type="entry name" value="RCCNDNSATION"/>
</dbReference>
<sequence>MNAGPQHWSTEQAGQQGHDGPSSWEDVALQSFSSARQLTRYWVVDAPIPHQDRLEKAPKPVPAVEPGPGPKWEADIEADLVAYEAQIATEDAERARKVDYEPGVDFESPWVRQMGWAAHLAGKDMAELRRAAQPGLSTKELAKLSQAVRKEREASESALVRLGQSFDREIDRCRASTFNAQQWGALEAIAKALECRQESSSRVGGEDDENDDDKYLDEAVASQESAGRTAKGARLTKTTRDIPATTSSSSRRAGRRPIINEAPHTKLDVFVFGEGVLRRAGPRQRQGINDNKALARDTTWSRGTGNIDEEDDEAGGSEDYKNINPRESTPGEIDYSVIPKDSIFTQVDATDSASFAVTDEGDVYGWGTFRGADGVIGFSPSVDTQPTPALIPVRRIKKLSCSANHVLALDEAGKTGHFGNGSDHATIPVPTRVETLADYRGRVDGHQVGISGAALNKENTIYNKRAQPQILFRPTIIKDIATTFIAVSTDTSFAIGKQGYVFS</sequence>
<dbReference type="GO" id="GO:0005085">
    <property type="term" value="F:guanyl-nucleotide exchange factor activity"/>
    <property type="evidence" value="ECO:0007669"/>
    <property type="project" value="TreeGrafter"/>
</dbReference>
<gene>
    <name evidence="3" type="ORF">B0I36DRAFT_388965</name>
</gene>
<dbReference type="RefSeq" id="XP_046005973.1">
    <property type="nucleotide sequence ID" value="XM_046161283.1"/>
</dbReference>
<feature type="region of interest" description="Disordered" evidence="2">
    <location>
        <begin position="221"/>
        <end position="260"/>
    </location>
</feature>
<dbReference type="Pfam" id="PF00415">
    <property type="entry name" value="RCC1"/>
    <property type="match status" value="1"/>
</dbReference>
<dbReference type="PANTHER" id="PTHR45982:SF1">
    <property type="entry name" value="REGULATOR OF CHROMOSOME CONDENSATION"/>
    <property type="match status" value="1"/>
</dbReference>
<keyword evidence="4" id="KW-1185">Reference proteome</keyword>
<organism evidence="3 4">
    <name type="scientific">Microdochium trichocladiopsis</name>
    <dbReference type="NCBI Taxonomy" id="1682393"/>
    <lineage>
        <taxon>Eukaryota</taxon>
        <taxon>Fungi</taxon>
        <taxon>Dikarya</taxon>
        <taxon>Ascomycota</taxon>
        <taxon>Pezizomycotina</taxon>
        <taxon>Sordariomycetes</taxon>
        <taxon>Xylariomycetidae</taxon>
        <taxon>Xylariales</taxon>
        <taxon>Microdochiaceae</taxon>
        <taxon>Microdochium</taxon>
    </lineage>
</organism>
<evidence type="ECO:0000256" key="2">
    <source>
        <dbReference type="SAM" id="MobiDB-lite"/>
    </source>
</evidence>
<dbReference type="GO" id="GO:0005737">
    <property type="term" value="C:cytoplasm"/>
    <property type="evidence" value="ECO:0007669"/>
    <property type="project" value="TreeGrafter"/>
</dbReference>
<name>A0A9P8XUU0_9PEZI</name>
<dbReference type="InterPro" id="IPR009091">
    <property type="entry name" value="RCC1/BLIP-II"/>
</dbReference>
<feature type="region of interest" description="Disordered" evidence="2">
    <location>
        <begin position="299"/>
        <end position="334"/>
    </location>
</feature>
<feature type="compositionally biased region" description="Acidic residues" evidence="2">
    <location>
        <begin position="307"/>
        <end position="316"/>
    </location>
</feature>
<feature type="region of interest" description="Disordered" evidence="2">
    <location>
        <begin position="1"/>
        <end position="28"/>
    </location>
</feature>
<evidence type="ECO:0000313" key="4">
    <source>
        <dbReference type="Proteomes" id="UP000756346"/>
    </source>
</evidence>
<protein>
    <submittedName>
        <fullName evidence="3">Regulator of chromosome condensation 1/beta-lactamase-inhibitor protein II</fullName>
    </submittedName>
</protein>
<dbReference type="Proteomes" id="UP000756346">
    <property type="component" value="Unassembled WGS sequence"/>
</dbReference>
<dbReference type="Gene3D" id="2.130.10.30">
    <property type="entry name" value="Regulator of chromosome condensation 1/beta-lactamase-inhibitor protein II"/>
    <property type="match status" value="1"/>
</dbReference>
<feature type="repeat" description="RCC1" evidence="1">
    <location>
        <begin position="361"/>
        <end position="412"/>
    </location>
</feature>
<dbReference type="InterPro" id="IPR000408">
    <property type="entry name" value="Reg_chr_condens"/>
</dbReference>
<dbReference type="SUPFAM" id="SSF50985">
    <property type="entry name" value="RCC1/BLIP-II"/>
    <property type="match status" value="1"/>
</dbReference>
<dbReference type="InterPro" id="IPR051553">
    <property type="entry name" value="Ran_GTPase-activating"/>
</dbReference>
<dbReference type="AlphaFoldDB" id="A0A9P8XUU0"/>
<evidence type="ECO:0000256" key="1">
    <source>
        <dbReference type="PROSITE-ProRule" id="PRU00235"/>
    </source>
</evidence>
<reference evidence="3" key="1">
    <citation type="journal article" date="2021" name="Nat. Commun.">
        <title>Genetic determinants of endophytism in the Arabidopsis root mycobiome.</title>
        <authorList>
            <person name="Mesny F."/>
            <person name="Miyauchi S."/>
            <person name="Thiergart T."/>
            <person name="Pickel B."/>
            <person name="Atanasova L."/>
            <person name="Karlsson M."/>
            <person name="Huettel B."/>
            <person name="Barry K.W."/>
            <person name="Haridas S."/>
            <person name="Chen C."/>
            <person name="Bauer D."/>
            <person name="Andreopoulos W."/>
            <person name="Pangilinan J."/>
            <person name="LaButti K."/>
            <person name="Riley R."/>
            <person name="Lipzen A."/>
            <person name="Clum A."/>
            <person name="Drula E."/>
            <person name="Henrissat B."/>
            <person name="Kohler A."/>
            <person name="Grigoriev I.V."/>
            <person name="Martin F.M."/>
            <person name="Hacquard S."/>
        </authorList>
    </citation>
    <scope>NUCLEOTIDE SEQUENCE</scope>
    <source>
        <strain evidence="3">MPI-CAGE-CH-0230</strain>
    </source>
</reference>
<dbReference type="PROSITE" id="PS50012">
    <property type="entry name" value="RCC1_3"/>
    <property type="match status" value="1"/>
</dbReference>
<dbReference type="PANTHER" id="PTHR45982">
    <property type="entry name" value="REGULATOR OF CHROMOSOME CONDENSATION"/>
    <property type="match status" value="1"/>
</dbReference>